<proteinExistence type="predicted"/>
<organism evidence="1 2">
    <name type="scientific">Bodo saltans</name>
    <name type="common">Flagellated protozoan</name>
    <dbReference type="NCBI Taxonomy" id="75058"/>
    <lineage>
        <taxon>Eukaryota</taxon>
        <taxon>Discoba</taxon>
        <taxon>Euglenozoa</taxon>
        <taxon>Kinetoplastea</taxon>
        <taxon>Metakinetoplastina</taxon>
        <taxon>Eubodonida</taxon>
        <taxon>Bodonidae</taxon>
        <taxon>Bodo</taxon>
    </lineage>
</organism>
<gene>
    <name evidence="1" type="ORF">BSAL_45205</name>
</gene>
<accession>A0A0S4JUC0</accession>
<dbReference type="OrthoDB" id="273383at2759"/>
<dbReference type="Proteomes" id="UP000051952">
    <property type="component" value="Unassembled WGS sequence"/>
</dbReference>
<dbReference type="OMA" id="NNERELC"/>
<name>A0A0S4JUC0_BODSA</name>
<keyword evidence="2" id="KW-1185">Reference proteome</keyword>
<sequence>MITRRLNELRVVALELKRCSAKISNIDRKLNEPSKNRNIARAPQAARQGAKDVQFQQLNAFEADQQQRQSRAALEALRHKLLFRKIPIALSRFERSLVVPTRLRKHLTNSSATRIAGSSNALAIDLLQVPDSNIVAPLSSTTSVNIVDELGLQETRGPQWRIVSRSRSSFDGEAITKSSSSFLSSEHAFQILRVIGKLEQQRNSFFQSEQATFIKQLAGAQQNISNRSRAIKSTSENADINSDEYILQEYATIERLNVAMDSLRHSVVARPYLSAFLWKSLLQPDFLNALLSPVSIPSFLLHSQVPSTTAARSVTAALPPAAQLCSLVLGVLATSQDINKMCPRFVVSLKQLSEDIPEVDHEVSIELEDSATSVQSPKKPQGVRWIPQPVSPQVVPLTWLSIHAIGNVLRAAFERQDSVASENDQSDGAAKREAELVENVAAICELVQGLQALCSSIIMLDRDVSSSAEKRRVLHVAEVGLLGASAFLLRNAPLCSQALSQDQACRLLTTLFRLHVVVPEKKEAQWAVSCLMARVFPVLSSETYATLSYKLRQQASGSIFANLTKKHKSHLRRKHAVTTPNAALAVIANTITEHRVNNRQMSAALKLRRMTELYEKNIVVLEPHPLSTVALLFQIVCMTASARRVPPPAARLLIGAACLIGEALLGKLTSRPSLKFETSLEAVEVEFERLTALVMAASAAVPVAQDIVGLLPKESKNVSGEHYFMTELLVHFLRCVAALAAEALQRMSSLPTTEKREEVLHCFPLKQFVYLFDALNDIHTAQGLRRGEFSIKNQAKETIQIVKALLGSAGQTWWAKELRSKSGGVDAMVHISVREQYCDVIVSSLRAFDIMDAAFEDNVSRMMKLS</sequence>
<reference evidence="2" key="1">
    <citation type="submission" date="2015-09" db="EMBL/GenBank/DDBJ databases">
        <authorList>
            <consortium name="Pathogen Informatics"/>
        </authorList>
    </citation>
    <scope>NUCLEOTIDE SEQUENCE [LARGE SCALE GENOMIC DNA]</scope>
    <source>
        <strain evidence="2">Lake Konstanz</strain>
    </source>
</reference>
<evidence type="ECO:0000313" key="2">
    <source>
        <dbReference type="Proteomes" id="UP000051952"/>
    </source>
</evidence>
<protein>
    <submittedName>
        <fullName evidence="1">Uncharacterized protein</fullName>
    </submittedName>
</protein>
<dbReference type="AlphaFoldDB" id="A0A0S4JUC0"/>
<evidence type="ECO:0000313" key="1">
    <source>
        <dbReference type="EMBL" id="CUG93831.1"/>
    </source>
</evidence>
<dbReference type="VEuPathDB" id="TriTrypDB:BSAL_45205"/>
<dbReference type="EMBL" id="CYKH01002199">
    <property type="protein sequence ID" value="CUG93831.1"/>
    <property type="molecule type" value="Genomic_DNA"/>
</dbReference>